<evidence type="ECO:0000313" key="1">
    <source>
        <dbReference type="EMBL" id="CAH1430487.1"/>
    </source>
</evidence>
<protein>
    <submittedName>
        <fullName evidence="1">Uncharacterized protein</fullName>
    </submittedName>
</protein>
<proteinExistence type="predicted"/>
<dbReference type="Proteomes" id="UP001157418">
    <property type="component" value="Unassembled WGS sequence"/>
</dbReference>
<dbReference type="EMBL" id="CAKMRJ010003334">
    <property type="protein sequence ID" value="CAH1430487.1"/>
    <property type="molecule type" value="Genomic_DNA"/>
</dbReference>
<keyword evidence="2" id="KW-1185">Reference proteome</keyword>
<reference evidence="1 2" key="1">
    <citation type="submission" date="2022-01" db="EMBL/GenBank/DDBJ databases">
        <authorList>
            <person name="Xiong W."/>
            <person name="Schranz E."/>
        </authorList>
    </citation>
    <scope>NUCLEOTIDE SEQUENCE [LARGE SCALE GENOMIC DNA]</scope>
</reference>
<sequence>MSVAQPLFSLPTINDASPLLQSVAAPIPSASAVVGFDCGAFVFGSSCIADIFCSRPILSPVPPSPPEAKLSWSLIDNTALASETPAPQQPPSSPSSFPAATCTALLHTRSNRHRRLLRSGLIGF</sequence>
<gene>
    <name evidence="1" type="ORF">LVIROSA_LOCUS17259</name>
</gene>
<comment type="caution">
    <text evidence="1">The sequence shown here is derived from an EMBL/GenBank/DDBJ whole genome shotgun (WGS) entry which is preliminary data.</text>
</comment>
<organism evidence="1 2">
    <name type="scientific">Lactuca virosa</name>
    <dbReference type="NCBI Taxonomy" id="75947"/>
    <lineage>
        <taxon>Eukaryota</taxon>
        <taxon>Viridiplantae</taxon>
        <taxon>Streptophyta</taxon>
        <taxon>Embryophyta</taxon>
        <taxon>Tracheophyta</taxon>
        <taxon>Spermatophyta</taxon>
        <taxon>Magnoliopsida</taxon>
        <taxon>eudicotyledons</taxon>
        <taxon>Gunneridae</taxon>
        <taxon>Pentapetalae</taxon>
        <taxon>asterids</taxon>
        <taxon>campanulids</taxon>
        <taxon>Asterales</taxon>
        <taxon>Asteraceae</taxon>
        <taxon>Cichorioideae</taxon>
        <taxon>Cichorieae</taxon>
        <taxon>Lactucinae</taxon>
        <taxon>Lactuca</taxon>
    </lineage>
</organism>
<evidence type="ECO:0000313" key="2">
    <source>
        <dbReference type="Proteomes" id="UP001157418"/>
    </source>
</evidence>
<name>A0AAU9MXG0_9ASTR</name>
<dbReference type="AlphaFoldDB" id="A0AAU9MXG0"/>
<accession>A0AAU9MXG0</accession>